<evidence type="ECO:0000313" key="2">
    <source>
        <dbReference type="Proteomes" id="UP000194003"/>
    </source>
</evidence>
<protein>
    <recommendedName>
        <fullName evidence="3">SHOCT domain-containing protein</fullName>
    </recommendedName>
</protein>
<evidence type="ECO:0000313" key="1">
    <source>
        <dbReference type="EMBL" id="OSM00087.1"/>
    </source>
</evidence>
<reference evidence="1 2" key="1">
    <citation type="journal article" date="2016" name="BMC Genomics">
        <title>Combined genomic and structural analyses of a cultured magnetotactic bacterium reveals its niche adaptation to a dynamic environment.</title>
        <authorList>
            <person name="Araujo A.C."/>
            <person name="Morillo V."/>
            <person name="Cypriano J."/>
            <person name="Teixeira L.C."/>
            <person name="Leao P."/>
            <person name="Lyra S."/>
            <person name="Almeida L.G."/>
            <person name="Bazylinski D.A."/>
            <person name="Vasconcellos A.T."/>
            <person name="Abreu F."/>
            <person name="Lins U."/>
        </authorList>
    </citation>
    <scope>NUCLEOTIDE SEQUENCE [LARGE SCALE GENOMIC DNA]</scope>
    <source>
        <strain evidence="1 2">IT-1</strain>
    </source>
</reference>
<accession>A0A1Y2JYW6</accession>
<dbReference type="EMBL" id="LVJN01000021">
    <property type="protein sequence ID" value="OSM00087.1"/>
    <property type="molecule type" value="Genomic_DNA"/>
</dbReference>
<dbReference type="Proteomes" id="UP000194003">
    <property type="component" value="Unassembled WGS sequence"/>
</dbReference>
<comment type="caution">
    <text evidence="1">The sequence shown here is derived from an EMBL/GenBank/DDBJ whole genome shotgun (WGS) entry which is preliminary data.</text>
</comment>
<sequence>MEILLLDWILRGGCGLRSVMKSFVLMLQSVALLVLALGLSGCSSFSAQFDRSTLAGAPAVASPEKLPGRVLIRMSDAARNYVFSGNPFSHMARGSELTAPLGEMTEQMSLLVFNEMFDGGAVTDGLADDSAFRLIVEPTVNAFEYAYYTPSMSLIQIAGHMQGHIRITTPAGRVLVDRPLDTGLVHGEPYAILTTPNHSQVLNNILYDEMRLIAEEAAEALTGAGNYSRRSGRRLSHRGEAATVGARMESFAAQTSAGSDGAVDGGDSALMRLRQELINGKIDKATYDARKRALSGDAKGGAGGDL</sequence>
<dbReference type="AlphaFoldDB" id="A0A1Y2JYW6"/>
<proteinExistence type="predicted"/>
<dbReference type="STRING" id="1434232.MAIT1_00511"/>
<gene>
    <name evidence="1" type="ORF">MAIT1_00511</name>
</gene>
<evidence type="ECO:0008006" key="3">
    <source>
        <dbReference type="Google" id="ProtNLM"/>
    </source>
</evidence>
<name>A0A1Y2JYW6_9PROT</name>
<keyword evidence="2" id="KW-1185">Reference proteome</keyword>
<organism evidence="1 2">
    <name type="scientific">Magnetofaba australis IT-1</name>
    <dbReference type="NCBI Taxonomy" id="1434232"/>
    <lineage>
        <taxon>Bacteria</taxon>
        <taxon>Pseudomonadati</taxon>
        <taxon>Pseudomonadota</taxon>
        <taxon>Magnetococcia</taxon>
        <taxon>Magnetococcales</taxon>
        <taxon>Magnetococcaceae</taxon>
        <taxon>Magnetofaba</taxon>
    </lineage>
</organism>